<dbReference type="Proteomes" id="UP001166251">
    <property type="component" value="Unassembled WGS sequence"/>
</dbReference>
<reference evidence="1" key="1">
    <citation type="submission" date="2021-07" db="EMBL/GenBank/DDBJ databases">
        <title>Neiella marina sp. nov., isolated from the intestinal content of sea cucumber Apostichopus japonicus.</title>
        <authorList>
            <person name="Bai X."/>
        </authorList>
    </citation>
    <scope>NUCLEOTIDE SEQUENCE</scope>
    <source>
        <strain evidence="1">126</strain>
    </source>
</reference>
<evidence type="ECO:0000313" key="1">
    <source>
        <dbReference type="EMBL" id="MBW8191391.1"/>
    </source>
</evidence>
<gene>
    <name evidence="1" type="ORF">K0504_10105</name>
</gene>
<comment type="caution">
    <text evidence="1">The sequence shown here is derived from an EMBL/GenBank/DDBJ whole genome shotgun (WGS) entry which is preliminary data.</text>
</comment>
<dbReference type="SUPFAM" id="SSF160930">
    <property type="entry name" value="FlhC-like"/>
    <property type="match status" value="1"/>
</dbReference>
<keyword evidence="2" id="KW-1185">Reference proteome</keyword>
<dbReference type="RefSeq" id="WP_220104074.1">
    <property type="nucleotide sequence ID" value="NZ_JAHZSS010000010.1"/>
</dbReference>
<organism evidence="1 2">
    <name type="scientific">Neiella holothuriorum</name>
    <dbReference type="NCBI Taxonomy" id="2870530"/>
    <lineage>
        <taxon>Bacteria</taxon>
        <taxon>Pseudomonadati</taxon>
        <taxon>Pseudomonadota</taxon>
        <taxon>Gammaproteobacteria</taxon>
        <taxon>Alteromonadales</taxon>
        <taxon>Echinimonadaceae</taxon>
        <taxon>Neiella</taxon>
    </lineage>
</organism>
<name>A0ABS7EGB6_9GAMM</name>
<sequence length="175" mass="19536">MFSPRFKQTSDLIQLVHAGLNKKLVKAMDPYFDKKCHGLGVEFPKAKKKIQAPFLGWFAKTHGMLAGNIAYRLYLRLSPANAGITRSLEPSELLAVSRAVEVLYPELTITHNETDGLIEINRIYGLFEAIKDHRVVNYTCSRCGDAFIKEASQASRNCPWCALSSRVGSANYKVA</sequence>
<accession>A0ABS7EGB6</accession>
<evidence type="ECO:0000313" key="2">
    <source>
        <dbReference type="Proteomes" id="UP001166251"/>
    </source>
</evidence>
<dbReference type="EMBL" id="JAHZSS010000010">
    <property type="protein sequence ID" value="MBW8191391.1"/>
    <property type="molecule type" value="Genomic_DNA"/>
</dbReference>
<protein>
    <submittedName>
        <fullName evidence="1">Uncharacterized protein</fullName>
    </submittedName>
</protein>
<proteinExistence type="predicted"/>